<proteinExistence type="predicted"/>
<evidence type="ECO:0000256" key="1">
    <source>
        <dbReference type="SAM" id="MobiDB-lite"/>
    </source>
</evidence>
<sequence>MAKRKDPHCTEGEELRPPPPTARREISLSAWRRPGGLHPAPPPPRPRPRPAPETQLGDPGTCRLRGPRGAGREEGGRREGGKKGKKEGGREGGKTES</sequence>
<accession>A0A811ZKV0</accession>
<feature type="compositionally biased region" description="Basic and acidic residues" evidence="1">
    <location>
        <begin position="7"/>
        <end position="26"/>
    </location>
</feature>
<reference evidence="2" key="1">
    <citation type="submission" date="2020-12" db="EMBL/GenBank/DDBJ databases">
        <authorList>
            <consortium name="Molecular Ecology Group"/>
        </authorList>
    </citation>
    <scope>NUCLEOTIDE SEQUENCE</scope>
    <source>
        <strain evidence="2">TBG_1078</strain>
    </source>
</reference>
<evidence type="ECO:0000313" key="2">
    <source>
        <dbReference type="EMBL" id="CAD7689597.1"/>
    </source>
</evidence>
<gene>
    <name evidence="2" type="ORF">NYPRO_LOCUS22391</name>
</gene>
<comment type="caution">
    <text evidence="2">The sequence shown here is derived from an EMBL/GenBank/DDBJ whole genome shotgun (WGS) entry which is preliminary data.</text>
</comment>
<feature type="compositionally biased region" description="Pro residues" evidence="1">
    <location>
        <begin position="39"/>
        <end position="51"/>
    </location>
</feature>
<dbReference type="Proteomes" id="UP000645828">
    <property type="component" value="Unassembled WGS sequence"/>
</dbReference>
<organism evidence="2 3">
    <name type="scientific">Nyctereutes procyonoides</name>
    <name type="common">Raccoon dog</name>
    <name type="synonym">Canis procyonoides</name>
    <dbReference type="NCBI Taxonomy" id="34880"/>
    <lineage>
        <taxon>Eukaryota</taxon>
        <taxon>Metazoa</taxon>
        <taxon>Chordata</taxon>
        <taxon>Craniata</taxon>
        <taxon>Vertebrata</taxon>
        <taxon>Euteleostomi</taxon>
        <taxon>Mammalia</taxon>
        <taxon>Eutheria</taxon>
        <taxon>Laurasiatheria</taxon>
        <taxon>Carnivora</taxon>
        <taxon>Caniformia</taxon>
        <taxon>Canidae</taxon>
        <taxon>Nyctereutes</taxon>
    </lineage>
</organism>
<name>A0A811ZKV0_NYCPR</name>
<protein>
    <submittedName>
        <fullName evidence="2">(raccoon dog) hypothetical protein</fullName>
    </submittedName>
</protein>
<feature type="region of interest" description="Disordered" evidence="1">
    <location>
        <begin position="1"/>
        <end position="97"/>
    </location>
</feature>
<keyword evidence="3" id="KW-1185">Reference proteome</keyword>
<feature type="compositionally biased region" description="Basic and acidic residues" evidence="1">
    <location>
        <begin position="70"/>
        <end position="97"/>
    </location>
</feature>
<dbReference type="AlphaFoldDB" id="A0A811ZKV0"/>
<dbReference type="EMBL" id="CAJHUB010000769">
    <property type="protein sequence ID" value="CAD7689597.1"/>
    <property type="molecule type" value="Genomic_DNA"/>
</dbReference>
<evidence type="ECO:0000313" key="3">
    <source>
        <dbReference type="Proteomes" id="UP000645828"/>
    </source>
</evidence>